<proteinExistence type="predicted"/>
<feature type="transmembrane region" description="Helical" evidence="1">
    <location>
        <begin position="105"/>
        <end position="126"/>
    </location>
</feature>
<keyword evidence="1" id="KW-0812">Transmembrane</keyword>
<comment type="caution">
    <text evidence="2">The sequence shown here is derived from an EMBL/GenBank/DDBJ whole genome shotgun (WGS) entry which is preliminary data.</text>
</comment>
<dbReference type="AlphaFoldDB" id="A0A1G2J9V3"/>
<name>A0A1G2J9V3_9BACT</name>
<gene>
    <name evidence="2" type="ORF">A2401_02530</name>
</gene>
<keyword evidence="1" id="KW-1133">Transmembrane helix</keyword>
<dbReference type="EMBL" id="MHPP01000028">
    <property type="protein sequence ID" value="OGZ83822.1"/>
    <property type="molecule type" value="Genomic_DNA"/>
</dbReference>
<organism evidence="2 3">
    <name type="scientific">Candidatus Staskawiczbacteria bacterium RIFOXYC1_FULL_38_18</name>
    <dbReference type="NCBI Taxonomy" id="1802229"/>
    <lineage>
        <taxon>Bacteria</taxon>
        <taxon>Candidatus Staskawicziibacteriota</taxon>
    </lineage>
</organism>
<dbReference type="Proteomes" id="UP000177751">
    <property type="component" value="Unassembled WGS sequence"/>
</dbReference>
<dbReference type="STRING" id="1802229.A2401_02530"/>
<evidence type="ECO:0000313" key="2">
    <source>
        <dbReference type="EMBL" id="OGZ83822.1"/>
    </source>
</evidence>
<reference evidence="2 3" key="1">
    <citation type="journal article" date="2016" name="Nat. Commun.">
        <title>Thousands of microbial genomes shed light on interconnected biogeochemical processes in an aquifer system.</title>
        <authorList>
            <person name="Anantharaman K."/>
            <person name="Brown C.T."/>
            <person name="Hug L.A."/>
            <person name="Sharon I."/>
            <person name="Castelle C.J."/>
            <person name="Probst A.J."/>
            <person name="Thomas B.C."/>
            <person name="Singh A."/>
            <person name="Wilkins M.J."/>
            <person name="Karaoz U."/>
            <person name="Brodie E.L."/>
            <person name="Williams K.H."/>
            <person name="Hubbard S.S."/>
            <person name="Banfield J.F."/>
        </authorList>
    </citation>
    <scope>NUCLEOTIDE SEQUENCE [LARGE SCALE GENOMIC DNA]</scope>
</reference>
<protein>
    <recommendedName>
        <fullName evidence="4">Rod shape-determining protein MreD</fullName>
    </recommendedName>
</protein>
<feature type="transmembrane region" description="Helical" evidence="1">
    <location>
        <begin position="132"/>
        <end position="153"/>
    </location>
</feature>
<evidence type="ECO:0000313" key="3">
    <source>
        <dbReference type="Proteomes" id="UP000177751"/>
    </source>
</evidence>
<feature type="transmembrane region" description="Helical" evidence="1">
    <location>
        <begin position="57"/>
        <end position="84"/>
    </location>
</feature>
<evidence type="ECO:0008006" key="4">
    <source>
        <dbReference type="Google" id="ProtNLM"/>
    </source>
</evidence>
<sequence>MWLKYITTIISFYFFAILQNSFFTQFSFFGAIPDLIFVLFFTFIFFTENKNFYEIVFYYLLAGIFAYIFSDVNFTISLILFLIIASLTKKAQEILKSRQDDNYPLIYFLPLFFVALIVYDFLLGAVSLAGMIYNLTIAVIIFFIYKKFIFSGVNTRQLKLFR</sequence>
<feature type="transmembrane region" description="Helical" evidence="1">
    <location>
        <begin position="12"/>
        <end position="45"/>
    </location>
</feature>
<keyword evidence="1" id="KW-0472">Membrane</keyword>
<evidence type="ECO:0000256" key="1">
    <source>
        <dbReference type="SAM" id="Phobius"/>
    </source>
</evidence>
<accession>A0A1G2J9V3</accession>